<proteinExistence type="predicted"/>
<dbReference type="EMBL" id="KY774314">
    <property type="protein sequence ID" value="ART30287.1"/>
    <property type="molecule type" value="Genomic_DNA"/>
</dbReference>
<name>A0A1Y0AYR5_9LAMI</name>
<evidence type="ECO:0000313" key="1">
    <source>
        <dbReference type="EMBL" id="ART30287.1"/>
    </source>
</evidence>
<reference evidence="1" key="1">
    <citation type="submission" date="2017-03" db="EMBL/GenBank/DDBJ databases">
        <title>The mitochondrial genome of the carnivorous plant Utricularia reniformis (Lentibulariaceae): structure, comparative analysis and evolutionary landmarks.</title>
        <authorList>
            <person name="Silva S.R."/>
            <person name="Alvarenga D.O."/>
            <person name="Michael T.P."/>
            <person name="Miranda V.F.O."/>
            <person name="Varani A.M."/>
        </authorList>
    </citation>
    <scope>NUCLEOTIDE SEQUENCE</scope>
</reference>
<protein>
    <submittedName>
        <fullName evidence="1">Uncharacterized protein</fullName>
    </submittedName>
</protein>
<geneLocation type="mitochondrion" evidence="1"/>
<gene>
    <name evidence="1" type="ORF">AEK19_MT0451</name>
</gene>
<keyword evidence="1" id="KW-0496">Mitochondrion</keyword>
<organism evidence="1">
    <name type="scientific">Utricularia reniformis</name>
    <dbReference type="NCBI Taxonomy" id="192314"/>
    <lineage>
        <taxon>Eukaryota</taxon>
        <taxon>Viridiplantae</taxon>
        <taxon>Streptophyta</taxon>
        <taxon>Embryophyta</taxon>
        <taxon>Tracheophyta</taxon>
        <taxon>Spermatophyta</taxon>
        <taxon>Magnoliopsida</taxon>
        <taxon>eudicotyledons</taxon>
        <taxon>Gunneridae</taxon>
        <taxon>Pentapetalae</taxon>
        <taxon>asterids</taxon>
        <taxon>lamiids</taxon>
        <taxon>Lamiales</taxon>
        <taxon>Lentibulariaceae</taxon>
        <taxon>Utricularia</taxon>
    </lineage>
</organism>
<dbReference type="AlphaFoldDB" id="A0A1Y0AYR5"/>
<sequence length="67" mass="7345">MKLSLLLMRQLRKLQLQRALRGPCVRMDASSVAAVVPEFSAGATSFKEQQPLFLGVWLAGTPLSVKC</sequence>
<accession>A0A1Y0AYR5</accession>